<proteinExistence type="predicted"/>
<dbReference type="AlphaFoldDB" id="A0A437QVH0"/>
<dbReference type="Proteomes" id="UP000287447">
    <property type="component" value="Unassembled WGS sequence"/>
</dbReference>
<comment type="caution">
    <text evidence="1">The sequence shown here is derived from an EMBL/GenBank/DDBJ whole genome shotgun (WGS) entry which is preliminary data.</text>
</comment>
<evidence type="ECO:0000313" key="1">
    <source>
        <dbReference type="EMBL" id="RVU38512.1"/>
    </source>
</evidence>
<reference evidence="2" key="1">
    <citation type="submission" date="2019-01" db="EMBL/GenBank/DDBJ databases">
        <title>Gri0909 isolated from a small marine red alga.</title>
        <authorList>
            <person name="Kim J."/>
            <person name="Jeong S.E."/>
            <person name="Jeon C.O."/>
        </authorList>
    </citation>
    <scope>NUCLEOTIDE SEQUENCE [LARGE SCALE GENOMIC DNA]</scope>
    <source>
        <strain evidence="2">Gri0909</strain>
    </source>
</reference>
<dbReference type="PANTHER" id="PTHR20883:SF49">
    <property type="entry name" value="PHYTANOYL-COA DIOXYGENASE"/>
    <property type="match status" value="1"/>
</dbReference>
<gene>
    <name evidence="1" type="ORF">EOI86_04300</name>
</gene>
<dbReference type="Gene3D" id="2.60.120.620">
    <property type="entry name" value="q2cbj1_9rhob like domain"/>
    <property type="match status" value="1"/>
</dbReference>
<dbReference type="GO" id="GO:0005506">
    <property type="term" value="F:iron ion binding"/>
    <property type="evidence" value="ECO:0007669"/>
    <property type="project" value="UniProtKB-ARBA"/>
</dbReference>
<protein>
    <recommendedName>
        <fullName evidence="3">Phytanoyl-CoA dioxygenase</fullName>
    </recommendedName>
</protein>
<dbReference type="Pfam" id="PF05721">
    <property type="entry name" value="PhyH"/>
    <property type="match status" value="1"/>
</dbReference>
<dbReference type="GO" id="GO:0016706">
    <property type="term" value="F:2-oxoglutarate-dependent dioxygenase activity"/>
    <property type="evidence" value="ECO:0007669"/>
    <property type="project" value="UniProtKB-ARBA"/>
</dbReference>
<dbReference type="EMBL" id="SADE01000001">
    <property type="protein sequence ID" value="RVU38512.1"/>
    <property type="molecule type" value="Genomic_DNA"/>
</dbReference>
<name>A0A437QVH0_9PROT</name>
<evidence type="ECO:0000313" key="2">
    <source>
        <dbReference type="Proteomes" id="UP000287447"/>
    </source>
</evidence>
<dbReference type="InterPro" id="IPR008775">
    <property type="entry name" value="Phytyl_CoA_dOase-like"/>
</dbReference>
<sequence>MHVPAFHLGACRERLSEREREEVSVVASVEITDAEFAAYERDGVVCLRDVFSSDWIDLMRGAVEDAMADPGPHAEEYANAATGGRFFGDLDVWQRQPAFRKFVMESPAAEVAGRVMRSKTSTFFYDHLLVKEGGTAERTPWHQDQPYWAVSGRQVASLWVPFDSVPEDVSVEYVAGSHLWEAHNPYHFDDGSPYEGTDLPPMPDIEGHREDYRILTFALEPGDCLVFQAMIVHGAPGNPHKGRRRALATRWLGDDARYLKRKGEVSIPTTDPGFADGERYRGESFPLVWRSK</sequence>
<dbReference type="PANTHER" id="PTHR20883">
    <property type="entry name" value="PHYTANOYL-COA DIOXYGENASE DOMAIN CONTAINING 1"/>
    <property type="match status" value="1"/>
</dbReference>
<evidence type="ECO:0008006" key="3">
    <source>
        <dbReference type="Google" id="ProtNLM"/>
    </source>
</evidence>
<dbReference type="SUPFAM" id="SSF51197">
    <property type="entry name" value="Clavaminate synthase-like"/>
    <property type="match status" value="1"/>
</dbReference>
<organism evidence="1 2">
    <name type="scientific">Hwanghaeella grinnelliae</name>
    <dbReference type="NCBI Taxonomy" id="2500179"/>
    <lineage>
        <taxon>Bacteria</taxon>
        <taxon>Pseudomonadati</taxon>
        <taxon>Pseudomonadota</taxon>
        <taxon>Alphaproteobacteria</taxon>
        <taxon>Rhodospirillales</taxon>
        <taxon>Rhodospirillaceae</taxon>
        <taxon>Hwanghaeella</taxon>
    </lineage>
</organism>
<accession>A0A437QVH0</accession>
<keyword evidence="2" id="KW-1185">Reference proteome</keyword>